<dbReference type="GO" id="GO:0005886">
    <property type="term" value="C:plasma membrane"/>
    <property type="evidence" value="ECO:0007669"/>
    <property type="project" value="TreeGrafter"/>
</dbReference>
<dbReference type="GeneID" id="14407990"/>
<dbReference type="GO" id="GO:0022857">
    <property type="term" value="F:transmembrane transporter activity"/>
    <property type="evidence" value="ECO:0007669"/>
    <property type="project" value="TreeGrafter"/>
</dbReference>
<dbReference type="InterPro" id="IPR017911">
    <property type="entry name" value="MacB-like_ATP-bd"/>
</dbReference>
<dbReference type="PROSITE" id="PS50893">
    <property type="entry name" value="ABC_TRANSPORTER_2"/>
    <property type="match status" value="1"/>
</dbReference>
<proteinExistence type="predicted"/>
<keyword evidence="2" id="KW-0547">Nucleotide-binding</keyword>
<dbReference type="CDD" id="cd03255">
    <property type="entry name" value="ABC_MJ0796_LolCDE_FtsE"/>
    <property type="match status" value="1"/>
</dbReference>
<evidence type="ECO:0000313" key="5">
    <source>
        <dbReference type="EMBL" id="AGB48417.1"/>
    </source>
</evidence>
<dbReference type="AlphaFoldDB" id="L0KSM3"/>
<dbReference type="Proteomes" id="UP000010866">
    <property type="component" value="Chromosome"/>
</dbReference>
<dbReference type="OrthoDB" id="31298at2157"/>
<dbReference type="InterPro" id="IPR003593">
    <property type="entry name" value="AAA+_ATPase"/>
</dbReference>
<protein>
    <submittedName>
        <fullName evidence="5">ABC-type antimicrobial peptide transport system, ATPase component</fullName>
    </submittedName>
</protein>
<dbReference type="Gene3D" id="3.40.50.300">
    <property type="entry name" value="P-loop containing nucleotide triphosphate hydrolases"/>
    <property type="match status" value="1"/>
</dbReference>
<feature type="domain" description="ABC transporter" evidence="4">
    <location>
        <begin position="6"/>
        <end position="224"/>
    </location>
</feature>
<dbReference type="HOGENOM" id="CLU_000604_1_22_2"/>
<dbReference type="PANTHER" id="PTHR24220:SF86">
    <property type="entry name" value="ABC TRANSPORTER ABCH.1"/>
    <property type="match status" value="1"/>
</dbReference>
<dbReference type="PANTHER" id="PTHR24220">
    <property type="entry name" value="IMPORT ATP-BINDING PROTEIN"/>
    <property type="match status" value="1"/>
</dbReference>
<dbReference type="EMBL" id="CP003362">
    <property type="protein sequence ID" value="AGB48417.1"/>
    <property type="molecule type" value="Genomic_DNA"/>
</dbReference>
<keyword evidence="6" id="KW-1185">Reference proteome</keyword>
<evidence type="ECO:0000256" key="3">
    <source>
        <dbReference type="ARBA" id="ARBA00022840"/>
    </source>
</evidence>
<evidence type="ECO:0000256" key="2">
    <source>
        <dbReference type="ARBA" id="ARBA00022741"/>
    </source>
</evidence>
<evidence type="ECO:0000256" key="1">
    <source>
        <dbReference type="ARBA" id="ARBA00022448"/>
    </source>
</evidence>
<dbReference type="KEGG" id="mhz:Metho_0129"/>
<reference evidence="6" key="1">
    <citation type="submission" date="2012-02" db="EMBL/GenBank/DDBJ databases">
        <title>Complete sequence of chromosome of Methanomethylovorans hollandica DSM 15978.</title>
        <authorList>
            <person name="Lucas S."/>
            <person name="Copeland A."/>
            <person name="Lapidus A."/>
            <person name="Glavina del Rio T."/>
            <person name="Dalin E."/>
            <person name="Tice H."/>
            <person name="Bruce D."/>
            <person name="Goodwin L."/>
            <person name="Pitluck S."/>
            <person name="Peters L."/>
            <person name="Mikhailova N."/>
            <person name="Held B."/>
            <person name="Kyrpides N."/>
            <person name="Mavromatis K."/>
            <person name="Ivanova N."/>
            <person name="Brettin T."/>
            <person name="Detter J.C."/>
            <person name="Han C."/>
            <person name="Larimer F."/>
            <person name="Land M."/>
            <person name="Hauser L."/>
            <person name="Markowitz V."/>
            <person name="Cheng J.-F."/>
            <person name="Hugenholtz P."/>
            <person name="Woyke T."/>
            <person name="Wu D."/>
            <person name="Spring S."/>
            <person name="Schroeder M."/>
            <person name="Brambilla E."/>
            <person name="Klenk H.-P."/>
            <person name="Eisen J.A."/>
        </authorList>
    </citation>
    <scope>NUCLEOTIDE SEQUENCE [LARGE SCALE GENOMIC DNA]</scope>
    <source>
        <strain evidence="6">DSM 15978 / NBRC 107637 / DMS1</strain>
    </source>
</reference>
<keyword evidence="1" id="KW-0813">Transport</keyword>
<keyword evidence="3" id="KW-0067">ATP-binding</keyword>
<dbReference type="SUPFAM" id="SSF52540">
    <property type="entry name" value="P-loop containing nucleoside triphosphate hydrolases"/>
    <property type="match status" value="1"/>
</dbReference>
<evidence type="ECO:0000313" key="6">
    <source>
        <dbReference type="Proteomes" id="UP000010866"/>
    </source>
</evidence>
<gene>
    <name evidence="5" type="ordered locus">Metho_0129</name>
</gene>
<evidence type="ECO:0000259" key="4">
    <source>
        <dbReference type="PROSITE" id="PS50893"/>
    </source>
</evidence>
<dbReference type="GO" id="GO:0098796">
    <property type="term" value="C:membrane protein complex"/>
    <property type="evidence" value="ECO:0007669"/>
    <property type="project" value="UniProtKB-ARBA"/>
</dbReference>
<dbReference type="STRING" id="867904.Metho_0129"/>
<dbReference type="InterPro" id="IPR015854">
    <property type="entry name" value="ABC_transpr_LolD-like"/>
</dbReference>
<dbReference type="InterPro" id="IPR027417">
    <property type="entry name" value="P-loop_NTPase"/>
</dbReference>
<accession>L0KSM3</accession>
<dbReference type="SMART" id="SM00382">
    <property type="entry name" value="AAA"/>
    <property type="match status" value="1"/>
</dbReference>
<dbReference type="GO" id="GO:0016887">
    <property type="term" value="F:ATP hydrolysis activity"/>
    <property type="evidence" value="ECO:0007669"/>
    <property type="project" value="InterPro"/>
</dbReference>
<organism evidence="5 6">
    <name type="scientific">Methanomethylovorans hollandica (strain DSM 15978 / NBRC 107637 / DMS1)</name>
    <dbReference type="NCBI Taxonomy" id="867904"/>
    <lineage>
        <taxon>Archaea</taxon>
        <taxon>Methanobacteriati</taxon>
        <taxon>Methanobacteriota</taxon>
        <taxon>Stenosarchaea group</taxon>
        <taxon>Methanomicrobia</taxon>
        <taxon>Methanosarcinales</taxon>
        <taxon>Methanosarcinaceae</taxon>
        <taxon>Methanomethylovorans</taxon>
    </lineage>
</organism>
<sequence length="224" mass="24748">MVEQVLEVENLCKTYIQGKIPVTALHDVTFTVSQGELVAIMGPSGSGKSTLMALVGCLEKPTSGKVVIRGIDVTSVLDSELPRIRREMIGFVFQHYNLLPALSALGNVELAMRFSGITKKERLKRAEDLLQRLGLEKRLHHRPNELSGGEQQRVSIARAIANDPSIILADEPTGEVDSTTRDKIVKIFEELRVQGQTIIIVTHDPEVAKHCDRVIHIMDGTLSH</sequence>
<dbReference type="InterPro" id="IPR003439">
    <property type="entry name" value="ABC_transporter-like_ATP-bd"/>
</dbReference>
<dbReference type="PROSITE" id="PS00211">
    <property type="entry name" value="ABC_TRANSPORTER_1"/>
    <property type="match status" value="1"/>
</dbReference>
<dbReference type="FunFam" id="3.40.50.300:FF:000032">
    <property type="entry name" value="Export ABC transporter ATP-binding protein"/>
    <property type="match status" value="1"/>
</dbReference>
<name>L0KSM3_METHD</name>
<dbReference type="Pfam" id="PF00005">
    <property type="entry name" value="ABC_tran"/>
    <property type="match status" value="1"/>
</dbReference>
<dbReference type="RefSeq" id="WP_015323586.1">
    <property type="nucleotide sequence ID" value="NC_019977.1"/>
</dbReference>
<dbReference type="GO" id="GO:0005524">
    <property type="term" value="F:ATP binding"/>
    <property type="evidence" value="ECO:0007669"/>
    <property type="project" value="UniProtKB-KW"/>
</dbReference>
<dbReference type="InterPro" id="IPR017871">
    <property type="entry name" value="ABC_transporter-like_CS"/>
</dbReference>